<dbReference type="Proteomes" id="UP000756132">
    <property type="component" value="Chromosome 13"/>
</dbReference>
<dbReference type="KEGG" id="ffu:CLAFUR5_14622"/>
<evidence type="ECO:0000313" key="2">
    <source>
        <dbReference type="Proteomes" id="UP000756132"/>
    </source>
</evidence>
<gene>
    <name evidence="1" type="ORF">CLAFUR5_14622</name>
</gene>
<organism evidence="1 2">
    <name type="scientific">Passalora fulva</name>
    <name type="common">Tomato leaf mold</name>
    <name type="synonym">Cladosporium fulvum</name>
    <dbReference type="NCBI Taxonomy" id="5499"/>
    <lineage>
        <taxon>Eukaryota</taxon>
        <taxon>Fungi</taxon>
        <taxon>Dikarya</taxon>
        <taxon>Ascomycota</taxon>
        <taxon>Pezizomycotina</taxon>
        <taxon>Dothideomycetes</taxon>
        <taxon>Dothideomycetidae</taxon>
        <taxon>Mycosphaerellales</taxon>
        <taxon>Mycosphaerellaceae</taxon>
        <taxon>Fulvia</taxon>
    </lineage>
</organism>
<proteinExistence type="predicted"/>
<accession>A0A9Q8PMN2</accession>
<dbReference type="GeneID" id="71994500"/>
<reference evidence="1" key="2">
    <citation type="journal article" date="2022" name="Microb. Genom.">
        <title>A chromosome-scale genome assembly of the tomato pathogen Cladosporium fulvum reveals a compartmentalized genome architecture and the presence of a dispensable chromosome.</title>
        <authorList>
            <person name="Zaccaron A.Z."/>
            <person name="Chen L.H."/>
            <person name="Samaras A."/>
            <person name="Stergiopoulos I."/>
        </authorList>
    </citation>
    <scope>NUCLEOTIDE SEQUENCE</scope>
    <source>
        <strain evidence="1">Race5_Kim</strain>
    </source>
</reference>
<dbReference type="OrthoDB" id="3780976at2759"/>
<keyword evidence="2" id="KW-1185">Reference proteome</keyword>
<dbReference type="EMBL" id="CP090175">
    <property type="protein sequence ID" value="UJO25235.1"/>
    <property type="molecule type" value="Genomic_DNA"/>
</dbReference>
<reference evidence="1" key="1">
    <citation type="submission" date="2021-12" db="EMBL/GenBank/DDBJ databases">
        <authorList>
            <person name="Zaccaron A."/>
            <person name="Stergiopoulos I."/>
        </authorList>
    </citation>
    <scope>NUCLEOTIDE SEQUENCE</scope>
    <source>
        <strain evidence="1">Race5_Kim</strain>
    </source>
</reference>
<sequence>MGREIKVRCRNRNDVTSYERDKKGNYMFKNGVKMPHGCNHGTGAVCAHTLHPSYDNVDMYTICLCVSFFTRLDSTEARVATILNSRTMNYYDGRNANSMRTAKHSCTRCVINCTQDVVLYSEKEGKAYGPDRAKWLTASVRGGALIATVNVDCYVYYLVSKFMQDRFGEEVIGPVKF</sequence>
<dbReference type="AlphaFoldDB" id="A0A9Q8PMN2"/>
<evidence type="ECO:0000313" key="1">
    <source>
        <dbReference type="EMBL" id="UJO25235.1"/>
    </source>
</evidence>
<protein>
    <submittedName>
        <fullName evidence="1">Uncharacterized protein</fullName>
    </submittedName>
</protein>
<name>A0A9Q8PMN2_PASFU</name>
<dbReference type="RefSeq" id="XP_047769601.1">
    <property type="nucleotide sequence ID" value="XM_047913770.1"/>
</dbReference>